<name>A0ABV7Y6S5_9ACTN</name>
<reference evidence="8" key="1">
    <citation type="journal article" date="2019" name="Int. J. Syst. Evol. Microbiol.">
        <title>The Global Catalogue of Microorganisms (GCM) 10K type strain sequencing project: providing services to taxonomists for standard genome sequencing and annotation.</title>
        <authorList>
            <consortium name="The Broad Institute Genomics Platform"/>
            <consortium name="The Broad Institute Genome Sequencing Center for Infectious Disease"/>
            <person name="Wu L."/>
            <person name="Ma J."/>
        </authorList>
    </citation>
    <scope>NUCLEOTIDE SEQUENCE [LARGE SCALE GENOMIC DNA]</scope>
    <source>
        <strain evidence="8">CGMCC 4.7241</strain>
    </source>
</reference>
<dbReference type="EMBL" id="JBHRZH010000006">
    <property type="protein sequence ID" value="MFC3760991.1"/>
    <property type="molecule type" value="Genomic_DNA"/>
</dbReference>
<evidence type="ECO:0000256" key="2">
    <source>
        <dbReference type="ARBA" id="ARBA00022692"/>
    </source>
</evidence>
<accession>A0ABV7Y6S5</accession>
<feature type="domain" description="ABC transmembrane type-1" evidence="6">
    <location>
        <begin position="118"/>
        <end position="334"/>
    </location>
</feature>
<comment type="caution">
    <text evidence="7">The sequence shown here is derived from an EMBL/GenBank/DDBJ whole genome shotgun (WGS) entry which is preliminary data.</text>
</comment>
<dbReference type="Gene3D" id="1.10.3720.10">
    <property type="entry name" value="MetI-like"/>
    <property type="match status" value="1"/>
</dbReference>
<dbReference type="Pfam" id="PF00528">
    <property type="entry name" value="BPD_transp_1"/>
    <property type="match status" value="1"/>
</dbReference>
<feature type="transmembrane region" description="Helical" evidence="5">
    <location>
        <begin position="311"/>
        <end position="337"/>
    </location>
</feature>
<dbReference type="Proteomes" id="UP001595699">
    <property type="component" value="Unassembled WGS sequence"/>
</dbReference>
<dbReference type="InterPro" id="IPR035906">
    <property type="entry name" value="MetI-like_sf"/>
</dbReference>
<dbReference type="InterPro" id="IPR000515">
    <property type="entry name" value="MetI-like"/>
</dbReference>
<comment type="similarity">
    <text evidence="5">Belongs to the binding-protein-dependent transport system permease family.</text>
</comment>
<proteinExistence type="inferred from homology"/>
<keyword evidence="5" id="KW-0813">Transport</keyword>
<feature type="transmembrane region" description="Helical" evidence="5">
    <location>
        <begin position="122"/>
        <end position="145"/>
    </location>
</feature>
<sequence length="346" mass="38462">MATTEPPRRVLRLSRSHVLRRIGLFFLVVWGAATLNFFLPRLAPGDPIRERLFRMSTQGGYTQQGIEEMVKAYQAEFGLDQPLWLQYLRYLRDIVQLDFGYSLTLYPAKAIDLIMSALPWTIMLLLVSTILSFVLGTLLGAGLAWRKSPRSLHITVGPLLALSAIPYYMLGLILVYVFAFVLHLFPLSGGYTAGQLPTMTPAFFLDVLHHSVLPAASIVLTSMGSWALGMRGMMVTTEGEDYMTFAEMRGLRDRTVFLWYGLRNAILPQFTSLALALGHIVSGALIVEVIFTYPGVGSLLFQAIQGADYFLIYGIVFMVVVAIALATLLVDLAYPLLDPRIRTGSK</sequence>
<feature type="transmembrane region" description="Helical" evidence="5">
    <location>
        <begin position="270"/>
        <end position="291"/>
    </location>
</feature>
<comment type="subcellular location">
    <subcellularLocation>
        <location evidence="5">Cell membrane</location>
        <topology evidence="5">Multi-pass membrane protein</topology>
    </subcellularLocation>
    <subcellularLocation>
        <location evidence="1">Membrane</location>
        <topology evidence="1">Multi-pass membrane protein</topology>
    </subcellularLocation>
</comment>
<gene>
    <name evidence="7" type="ORF">ACFOUW_09075</name>
</gene>
<evidence type="ECO:0000313" key="8">
    <source>
        <dbReference type="Proteomes" id="UP001595699"/>
    </source>
</evidence>
<feature type="transmembrane region" description="Helical" evidence="5">
    <location>
        <begin position="21"/>
        <end position="39"/>
    </location>
</feature>
<evidence type="ECO:0000256" key="5">
    <source>
        <dbReference type="RuleBase" id="RU363032"/>
    </source>
</evidence>
<evidence type="ECO:0000313" key="7">
    <source>
        <dbReference type="EMBL" id="MFC3760991.1"/>
    </source>
</evidence>
<dbReference type="SUPFAM" id="SSF161098">
    <property type="entry name" value="MetI-like"/>
    <property type="match status" value="1"/>
</dbReference>
<keyword evidence="4 5" id="KW-0472">Membrane</keyword>
<dbReference type="PANTHER" id="PTHR43376">
    <property type="entry name" value="OLIGOPEPTIDE TRANSPORT SYSTEM PERMEASE PROTEIN"/>
    <property type="match status" value="1"/>
</dbReference>
<evidence type="ECO:0000256" key="3">
    <source>
        <dbReference type="ARBA" id="ARBA00022989"/>
    </source>
</evidence>
<keyword evidence="3 5" id="KW-1133">Transmembrane helix</keyword>
<dbReference type="PANTHER" id="PTHR43376:SF1">
    <property type="entry name" value="OLIGOPEPTIDE TRANSPORT SYSTEM PERMEASE PROTEIN"/>
    <property type="match status" value="1"/>
</dbReference>
<keyword evidence="8" id="KW-1185">Reference proteome</keyword>
<dbReference type="CDD" id="cd06261">
    <property type="entry name" value="TM_PBP2"/>
    <property type="match status" value="1"/>
</dbReference>
<dbReference type="RefSeq" id="WP_239553798.1">
    <property type="nucleotide sequence ID" value="NZ_JAFBCM010000001.1"/>
</dbReference>
<protein>
    <submittedName>
        <fullName evidence="7">ABC transporter permease</fullName>
    </submittedName>
</protein>
<feature type="transmembrane region" description="Helical" evidence="5">
    <location>
        <begin position="207"/>
        <end position="228"/>
    </location>
</feature>
<evidence type="ECO:0000256" key="4">
    <source>
        <dbReference type="ARBA" id="ARBA00023136"/>
    </source>
</evidence>
<keyword evidence="2 5" id="KW-0812">Transmembrane</keyword>
<evidence type="ECO:0000256" key="1">
    <source>
        <dbReference type="ARBA" id="ARBA00004141"/>
    </source>
</evidence>
<dbReference type="PROSITE" id="PS50928">
    <property type="entry name" value="ABC_TM1"/>
    <property type="match status" value="1"/>
</dbReference>
<organism evidence="7 8">
    <name type="scientific">Tenggerimyces flavus</name>
    <dbReference type="NCBI Taxonomy" id="1708749"/>
    <lineage>
        <taxon>Bacteria</taxon>
        <taxon>Bacillati</taxon>
        <taxon>Actinomycetota</taxon>
        <taxon>Actinomycetes</taxon>
        <taxon>Propionibacteriales</taxon>
        <taxon>Nocardioidaceae</taxon>
        <taxon>Tenggerimyces</taxon>
    </lineage>
</organism>
<evidence type="ECO:0000259" key="6">
    <source>
        <dbReference type="PROSITE" id="PS50928"/>
    </source>
</evidence>
<feature type="transmembrane region" description="Helical" evidence="5">
    <location>
        <begin position="165"/>
        <end position="187"/>
    </location>
</feature>